<protein>
    <recommendedName>
        <fullName evidence="2">histidine kinase</fullName>
        <ecNumber evidence="2">2.7.13.3</ecNumber>
    </recommendedName>
</protein>
<dbReference type="Pfam" id="PF25323">
    <property type="entry name" value="6TM_PilS"/>
    <property type="match status" value="1"/>
</dbReference>
<dbReference type="SUPFAM" id="SSF55874">
    <property type="entry name" value="ATPase domain of HSP90 chaperone/DNA topoisomerase II/histidine kinase"/>
    <property type="match status" value="1"/>
</dbReference>
<dbReference type="SUPFAM" id="SSF47384">
    <property type="entry name" value="Homodimeric domain of signal transducing histidine kinase"/>
    <property type="match status" value="1"/>
</dbReference>
<dbReference type="Proteomes" id="UP000292136">
    <property type="component" value="Unassembled WGS sequence"/>
</dbReference>
<dbReference type="EC" id="2.7.13.3" evidence="2"/>
<sequence length="537" mass="58777">MSFLNVPPVEVSEAHWKSLRYFNFYRLVAAFLLYGAAYLHPSSFELVPATDQSLYTWTAFVYCLATACSVLLLAFWRRHFNLQLSGQVLLDVVALTVLMHASGGLRGGLGAMLLVSLAGAGLVGQGRLVLFYAALATLSMLFQQLLLALSSEFDPSAFFQVGLLGAGFFTSAISARLLARRVVANEELARKRGEALANQVCVSQRVIEEMQDGVLLVSPLGEVHLHNPRAEALLGLTAGEAGNLERCSPALEGHFLRWRRREGSKDESGLVFHVPRNGKQLFARFLETPSSAGDTLILLEDMDRLREESRQMKLAALGRLTANIAHEIRNPLSAISHAGELLREDADPKGGDARLVRIILDNTQRLERIVRDVLELGRRDRCHPESIDLNAALAAYLDELQSKAEAAPGVLCLEGLAGAELEFDRTHLHQVLWNLLSNALRHSRQQPGSVQLRVAYGNGGMVELHVEDDGPGIPEAIREQVFEPFFTTHGKGTGLGLHIARELCEANGAQLELLSESRAGGAHFRITGRRGHGSGQK</sequence>
<dbReference type="PANTHER" id="PTHR43065:SF52">
    <property type="entry name" value="SENSOR PROTEIN KINASE PILS"/>
    <property type="match status" value="1"/>
</dbReference>
<dbReference type="Pfam" id="PF00512">
    <property type="entry name" value="HisKA"/>
    <property type="match status" value="1"/>
</dbReference>
<keyword evidence="6" id="KW-0808">Transferase</keyword>
<keyword evidence="4" id="KW-0472">Membrane</keyword>
<dbReference type="InterPro" id="IPR003594">
    <property type="entry name" value="HATPase_dom"/>
</dbReference>
<dbReference type="InterPro" id="IPR005467">
    <property type="entry name" value="His_kinase_dom"/>
</dbReference>
<keyword evidence="4" id="KW-1133">Transmembrane helix</keyword>
<feature type="transmembrane region" description="Helical" evidence="4">
    <location>
        <begin position="21"/>
        <end position="39"/>
    </location>
</feature>
<accession>A0ABY0ITF1</accession>
<dbReference type="InterPro" id="IPR036890">
    <property type="entry name" value="HATPase_C_sf"/>
</dbReference>
<dbReference type="Pfam" id="PF02518">
    <property type="entry name" value="HATPase_c"/>
    <property type="match status" value="1"/>
</dbReference>
<feature type="transmembrane region" description="Helical" evidence="4">
    <location>
        <begin position="129"/>
        <end position="149"/>
    </location>
</feature>
<keyword evidence="3" id="KW-0597">Phosphoprotein</keyword>
<keyword evidence="4" id="KW-0812">Transmembrane</keyword>
<dbReference type="Gene3D" id="3.30.565.10">
    <property type="entry name" value="Histidine kinase-like ATPase, C-terminal domain"/>
    <property type="match status" value="1"/>
</dbReference>
<name>A0ABY0ITF1_9RHOO</name>
<evidence type="ECO:0000259" key="5">
    <source>
        <dbReference type="PROSITE" id="PS50109"/>
    </source>
</evidence>
<evidence type="ECO:0000256" key="1">
    <source>
        <dbReference type="ARBA" id="ARBA00000085"/>
    </source>
</evidence>
<keyword evidence="6" id="KW-0418">Kinase</keyword>
<dbReference type="EMBL" id="SHKM01000001">
    <property type="protein sequence ID" value="RZT90860.1"/>
    <property type="molecule type" value="Genomic_DNA"/>
</dbReference>
<dbReference type="GO" id="GO:0016301">
    <property type="term" value="F:kinase activity"/>
    <property type="evidence" value="ECO:0007669"/>
    <property type="project" value="UniProtKB-KW"/>
</dbReference>
<dbReference type="InterPro" id="IPR003661">
    <property type="entry name" value="HisK_dim/P_dom"/>
</dbReference>
<dbReference type="InterPro" id="IPR036097">
    <property type="entry name" value="HisK_dim/P_sf"/>
</dbReference>
<dbReference type="CDD" id="cd00082">
    <property type="entry name" value="HisKA"/>
    <property type="match status" value="1"/>
</dbReference>
<dbReference type="PANTHER" id="PTHR43065">
    <property type="entry name" value="SENSOR HISTIDINE KINASE"/>
    <property type="match status" value="1"/>
</dbReference>
<feature type="domain" description="Histidine kinase" evidence="5">
    <location>
        <begin position="323"/>
        <end position="532"/>
    </location>
</feature>
<dbReference type="Gene3D" id="3.30.450.20">
    <property type="entry name" value="PAS domain"/>
    <property type="match status" value="1"/>
</dbReference>
<organism evidence="6 7">
    <name type="scientific">Azospira oryzae</name>
    <dbReference type="NCBI Taxonomy" id="146939"/>
    <lineage>
        <taxon>Bacteria</taxon>
        <taxon>Pseudomonadati</taxon>
        <taxon>Pseudomonadota</taxon>
        <taxon>Betaproteobacteria</taxon>
        <taxon>Rhodocyclales</taxon>
        <taxon>Rhodocyclaceae</taxon>
        <taxon>Azospira</taxon>
    </lineage>
</organism>
<evidence type="ECO:0000313" key="6">
    <source>
        <dbReference type="EMBL" id="RZT90860.1"/>
    </source>
</evidence>
<keyword evidence="7" id="KW-1185">Reference proteome</keyword>
<dbReference type="SMART" id="SM00387">
    <property type="entry name" value="HATPase_c"/>
    <property type="match status" value="1"/>
</dbReference>
<comment type="caution">
    <text evidence="6">The sequence shown here is derived from an EMBL/GenBank/DDBJ whole genome shotgun (WGS) entry which is preliminary data.</text>
</comment>
<evidence type="ECO:0000256" key="2">
    <source>
        <dbReference type="ARBA" id="ARBA00012438"/>
    </source>
</evidence>
<dbReference type="Gene3D" id="1.10.287.130">
    <property type="match status" value="1"/>
</dbReference>
<feature type="transmembrane region" description="Helical" evidence="4">
    <location>
        <begin position="161"/>
        <end position="179"/>
    </location>
</feature>
<reference evidence="6 7" key="1">
    <citation type="submission" date="2019-02" db="EMBL/GenBank/DDBJ databases">
        <title>Genomic Encyclopedia of Type Strains, Phase IV (KMG-IV): sequencing the most valuable type-strain genomes for metagenomic binning, comparative biology and taxonomic classification.</title>
        <authorList>
            <person name="Goeker M."/>
        </authorList>
    </citation>
    <scope>NUCLEOTIDE SEQUENCE [LARGE SCALE GENOMIC DNA]</scope>
    <source>
        <strain evidence="6 7">DSM 21223</strain>
    </source>
</reference>
<dbReference type="InterPro" id="IPR004358">
    <property type="entry name" value="Sig_transdc_His_kin-like_C"/>
</dbReference>
<evidence type="ECO:0000313" key="7">
    <source>
        <dbReference type="Proteomes" id="UP000292136"/>
    </source>
</evidence>
<evidence type="ECO:0000256" key="3">
    <source>
        <dbReference type="ARBA" id="ARBA00022553"/>
    </source>
</evidence>
<evidence type="ECO:0000256" key="4">
    <source>
        <dbReference type="SAM" id="Phobius"/>
    </source>
</evidence>
<proteinExistence type="predicted"/>
<dbReference type="CDD" id="cd00075">
    <property type="entry name" value="HATPase"/>
    <property type="match status" value="1"/>
</dbReference>
<dbReference type="SMART" id="SM00388">
    <property type="entry name" value="HisKA"/>
    <property type="match status" value="1"/>
</dbReference>
<comment type="catalytic activity">
    <reaction evidence="1">
        <text>ATP + protein L-histidine = ADP + protein N-phospho-L-histidine.</text>
        <dbReference type="EC" id="2.7.13.3"/>
    </reaction>
</comment>
<dbReference type="PRINTS" id="PR00344">
    <property type="entry name" value="BCTRLSENSOR"/>
</dbReference>
<dbReference type="PROSITE" id="PS50109">
    <property type="entry name" value="HIS_KIN"/>
    <property type="match status" value="1"/>
</dbReference>
<feature type="transmembrane region" description="Helical" evidence="4">
    <location>
        <begin position="54"/>
        <end position="76"/>
    </location>
</feature>
<gene>
    <name evidence="6" type="ORF">EV678_1682</name>
</gene>
<dbReference type="RefSeq" id="WP_014235261.1">
    <property type="nucleotide sequence ID" value="NZ_SHKM01000001.1"/>
</dbReference>